<protein>
    <submittedName>
        <fullName evidence="1">Uncharacterized protein</fullName>
    </submittedName>
</protein>
<proteinExistence type="predicted"/>
<evidence type="ECO:0000313" key="2">
    <source>
        <dbReference type="Proteomes" id="UP000184330"/>
    </source>
</evidence>
<reference evidence="1 2" key="1">
    <citation type="submission" date="2016-03" db="EMBL/GenBank/DDBJ databases">
        <authorList>
            <person name="Ploux O."/>
        </authorList>
    </citation>
    <scope>NUCLEOTIDE SEQUENCE [LARGE SCALE GENOMIC DNA]</scope>
    <source>
        <strain evidence="1 2">UAMH 11012</strain>
    </source>
</reference>
<dbReference type="AlphaFoldDB" id="A0A1L7WDK0"/>
<dbReference type="Proteomes" id="UP000184330">
    <property type="component" value="Unassembled WGS sequence"/>
</dbReference>
<dbReference type="EMBL" id="FJOG01000001">
    <property type="protein sequence ID" value="CZR50856.1"/>
    <property type="molecule type" value="Genomic_DNA"/>
</dbReference>
<organism evidence="1 2">
    <name type="scientific">Phialocephala subalpina</name>
    <dbReference type="NCBI Taxonomy" id="576137"/>
    <lineage>
        <taxon>Eukaryota</taxon>
        <taxon>Fungi</taxon>
        <taxon>Dikarya</taxon>
        <taxon>Ascomycota</taxon>
        <taxon>Pezizomycotina</taxon>
        <taxon>Leotiomycetes</taxon>
        <taxon>Helotiales</taxon>
        <taxon>Mollisiaceae</taxon>
        <taxon>Phialocephala</taxon>
        <taxon>Phialocephala fortinii species complex</taxon>
    </lineage>
</organism>
<accession>A0A1L7WDK0</accession>
<evidence type="ECO:0000313" key="1">
    <source>
        <dbReference type="EMBL" id="CZR50856.1"/>
    </source>
</evidence>
<gene>
    <name evidence="1" type="ORF">PAC_00730</name>
</gene>
<keyword evidence="2" id="KW-1185">Reference proteome</keyword>
<name>A0A1L7WDK0_9HELO</name>
<sequence length="189" mass="20756">MGILAAILEEWGICDVGEEAKQRQLFAFSREDIDCHALCLEPLNLEFYSESRCIEKGTPCQEDRCSAGRWEGTSPAETALARSATQQKVPYRSFSLVFWSMKHQTKIRSCAGTGPDPGLASVETSIDILARAGGPSFRILSDPWLPSNALGWSLSHREQRGWTAPFPFNEGETSKGGAASVAWVPASYR</sequence>